<dbReference type="PANTHER" id="PTHR44395">
    <property type="match status" value="1"/>
</dbReference>
<dbReference type="STRING" id="407821.A0A087TMA0"/>
<keyword evidence="1" id="KW-0812">Transmembrane</keyword>
<feature type="non-terminal residue" evidence="1">
    <location>
        <position position="1"/>
    </location>
</feature>
<proteinExistence type="predicted"/>
<sequence length="50" mass="5846">ALLNSAILIQETGIPNLRKTAYDRLNILLRRKRVNERVYFNLGMLAMDEK</sequence>
<accession>A0A087TMA0</accession>
<organism evidence="1 2">
    <name type="scientific">Stegodyphus mimosarum</name>
    <name type="common">African social velvet spider</name>
    <dbReference type="NCBI Taxonomy" id="407821"/>
    <lineage>
        <taxon>Eukaryota</taxon>
        <taxon>Metazoa</taxon>
        <taxon>Ecdysozoa</taxon>
        <taxon>Arthropoda</taxon>
        <taxon>Chelicerata</taxon>
        <taxon>Arachnida</taxon>
        <taxon>Araneae</taxon>
        <taxon>Araneomorphae</taxon>
        <taxon>Entelegynae</taxon>
        <taxon>Eresoidea</taxon>
        <taxon>Eresidae</taxon>
        <taxon>Stegodyphus</taxon>
    </lineage>
</organism>
<gene>
    <name evidence="1" type="ORF">X975_08487</name>
</gene>
<reference evidence="1 2" key="1">
    <citation type="submission" date="2013-11" db="EMBL/GenBank/DDBJ databases">
        <title>Genome sequencing of Stegodyphus mimosarum.</title>
        <authorList>
            <person name="Bechsgaard J."/>
        </authorList>
    </citation>
    <scope>NUCLEOTIDE SEQUENCE [LARGE SCALE GENOMIC DNA]</scope>
</reference>
<dbReference type="GO" id="GO:0005783">
    <property type="term" value="C:endoplasmic reticulum"/>
    <property type="evidence" value="ECO:0007669"/>
    <property type="project" value="TreeGrafter"/>
</dbReference>
<name>A0A087TMA0_STEMI</name>
<feature type="non-terminal residue" evidence="1">
    <location>
        <position position="50"/>
    </location>
</feature>
<dbReference type="PANTHER" id="PTHR44395:SF1">
    <property type="entry name" value="PROTEIN O-MANNOSYL-TRANSFERASE TMTC3"/>
    <property type="match status" value="1"/>
</dbReference>
<dbReference type="Proteomes" id="UP000054359">
    <property type="component" value="Unassembled WGS sequence"/>
</dbReference>
<dbReference type="GO" id="GO:0035269">
    <property type="term" value="P:protein O-linked glycosylation via mannose"/>
    <property type="evidence" value="ECO:0007669"/>
    <property type="project" value="TreeGrafter"/>
</dbReference>
<evidence type="ECO:0000313" key="1">
    <source>
        <dbReference type="EMBL" id="KFM66239.1"/>
    </source>
</evidence>
<keyword evidence="2" id="KW-1185">Reference proteome</keyword>
<dbReference type="EMBL" id="KK115862">
    <property type="protein sequence ID" value="KFM66239.1"/>
    <property type="molecule type" value="Genomic_DNA"/>
</dbReference>
<dbReference type="OrthoDB" id="6430112at2759"/>
<evidence type="ECO:0000313" key="2">
    <source>
        <dbReference type="Proteomes" id="UP000054359"/>
    </source>
</evidence>
<dbReference type="AlphaFoldDB" id="A0A087TMA0"/>
<keyword evidence="1" id="KW-0472">Membrane</keyword>
<protein>
    <submittedName>
        <fullName evidence="1">Transmembrane and TPR repeat-containing protein</fullName>
    </submittedName>
</protein>
<dbReference type="GO" id="GO:0000030">
    <property type="term" value="F:mannosyltransferase activity"/>
    <property type="evidence" value="ECO:0007669"/>
    <property type="project" value="TreeGrafter"/>
</dbReference>